<keyword evidence="7" id="KW-1185">Reference proteome</keyword>
<name>A0ABS1E5C1_9GAMM</name>
<evidence type="ECO:0000256" key="2">
    <source>
        <dbReference type="ARBA" id="ARBA00007703"/>
    </source>
</evidence>
<gene>
    <name evidence="6" type="ORF">CKO13_07825</name>
</gene>
<dbReference type="InterPro" id="IPR007809">
    <property type="entry name" value="FlgN-like"/>
</dbReference>
<dbReference type="EMBL" id="NRSH01000080">
    <property type="protein sequence ID" value="MBK1726930.1"/>
    <property type="molecule type" value="Genomic_DNA"/>
</dbReference>
<evidence type="ECO:0008006" key="8">
    <source>
        <dbReference type="Google" id="ProtNLM"/>
    </source>
</evidence>
<dbReference type="RefSeq" id="WP_200259170.1">
    <property type="nucleotide sequence ID" value="NZ_NRSH01000080.1"/>
</dbReference>
<reference evidence="6 7" key="1">
    <citation type="journal article" date="2020" name="Microorganisms">
        <title>Osmotic Adaptation and Compatible Solute Biosynthesis of Phototrophic Bacteria as Revealed from Genome Analyses.</title>
        <authorList>
            <person name="Imhoff J.F."/>
            <person name="Rahn T."/>
            <person name="Kunzel S."/>
            <person name="Keller A."/>
            <person name="Neulinger S.C."/>
        </authorList>
    </citation>
    <scope>NUCLEOTIDE SEQUENCE [LARGE SCALE GENOMIC DNA]</scope>
    <source>
        <strain evidence="6 7">DSM 15116</strain>
    </source>
</reference>
<dbReference type="InterPro" id="IPR036679">
    <property type="entry name" value="FlgN-like_sf"/>
</dbReference>
<evidence type="ECO:0000256" key="5">
    <source>
        <dbReference type="SAM" id="MobiDB-lite"/>
    </source>
</evidence>
<evidence type="ECO:0000313" key="6">
    <source>
        <dbReference type="EMBL" id="MBK1726930.1"/>
    </source>
</evidence>
<sequence length="170" mass="19525">MAELTPPGSRELSPERAERLRVQLERCRERAALLAETLEREAEYLGERRLDGYHELVQRKSEQIEALERSERRLQRRLEEMGFPQGREGARAILRIAPPALREAWEGLEASLRTLQARNEANGRLIFRSLDHTQRLLELVANSHQAAAEQTYGTDGAYTPRSRSRPITQA</sequence>
<evidence type="ECO:0000256" key="4">
    <source>
        <dbReference type="SAM" id="Coils"/>
    </source>
</evidence>
<comment type="caution">
    <text evidence="6">The sequence shown here is derived from an EMBL/GenBank/DDBJ whole genome shotgun (WGS) entry which is preliminary data.</text>
</comment>
<keyword evidence="4" id="KW-0175">Coiled coil</keyword>
<feature type="coiled-coil region" evidence="4">
    <location>
        <begin position="17"/>
        <end position="77"/>
    </location>
</feature>
<dbReference type="Pfam" id="PF05130">
    <property type="entry name" value="FlgN"/>
    <property type="match status" value="1"/>
</dbReference>
<feature type="region of interest" description="Disordered" evidence="5">
    <location>
        <begin position="148"/>
        <end position="170"/>
    </location>
</feature>
<keyword evidence="3" id="KW-1005">Bacterial flagellum biogenesis</keyword>
<protein>
    <recommendedName>
        <fullName evidence="8">FlgN family protein</fullName>
    </recommendedName>
</protein>
<comment type="function">
    <text evidence="1">Required for the efficient initiation of filament assembly.</text>
</comment>
<accession>A0ABS1E5C1</accession>
<proteinExistence type="inferred from homology"/>
<organism evidence="6 7">
    <name type="scientific">Halorhodospira neutriphila</name>
    <dbReference type="NCBI Taxonomy" id="168379"/>
    <lineage>
        <taxon>Bacteria</taxon>
        <taxon>Pseudomonadati</taxon>
        <taxon>Pseudomonadota</taxon>
        <taxon>Gammaproteobacteria</taxon>
        <taxon>Chromatiales</taxon>
        <taxon>Ectothiorhodospiraceae</taxon>
        <taxon>Halorhodospira</taxon>
    </lineage>
</organism>
<evidence type="ECO:0000256" key="3">
    <source>
        <dbReference type="ARBA" id="ARBA00022795"/>
    </source>
</evidence>
<dbReference type="Gene3D" id="1.20.58.300">
    <property type="entry name" value="FlgN-like"/>
    <property type="match status" value="1"/>
</dbReference>
<comment type="similarity">
    <text evidence="2">Belongs to the FlgN family.</text>
</comment>
<evidence type="ECO:0000256" key="1">
    <source>
        <dbReference type="ARBA" id="ARBA00002397"/>
    </source>
</evidence>
<dbReference type="SUPFAM" id="SSF140566">
    <property type="entry name" value="FlgN-like"/>
    <property type="match status" value="1"/>
</dbReference>
<evidence type="ECO:0000313" key="7">
    <source>
        <dbReference type="Proteomes" id="UP000738126"/>
    </source>
</evidence>
<dbReference type="Proteomes" id="UP000738126">
    <property type="component" value="Unassembled WGS sequence"/>
</dbReference>